<feature type="compositionally biased region" description="Basic and acidic residues" evidence="1">
    <location>
        <begin position="21"/>
        <end position="46"/>
    </location>
</feature>
<sequence>MTRIYREEQAVGSEGETYLDPDDRAGEAGEAHGDDNESIRRREGTGVAGEHAKLECLLEHFSDWIRRRSGAKERCVSLAPLHPPPAEPRAGTSMLSSRASSATSTARFDMKGRKISGCEARAGYGYKGRGGLTWDPPAMEGGSWRWEKWGMGEMRGAVERMTARFLVLYYYYIRQ</sequence>
<dbReference type="AlphaFoldDB" id="M8C8X4"/>
<dbReference type="EnsemblPlants" id="EMT23502">
    <property type="protein sequence ID" value="EMT23502"/>
    <property type="gene ID" value="F775_08832"/>
</dbReference>
<evidence type="ECO:0000256" key="1">
    <source>
        <dbReference type="SAM" id="MobiDB-lite"/>
    </source>
</evidence>
<protein>
    <submittedName>
        <fullName evidence="2">Uncharacterized protein</fullName>
    </submittedName>
</protein>
<feature type="region of interest" description="Disordered" evidence="1">
    <location>
        <begin position="79"/>
        <end position="103"/>
    </location>
</feature>
<organism evidence="2">
    <name type="scientific">Aegilops tauschii</name>
    <name type="common">Tausch's goatgrass</name>
    <name type="synonym">Aegilops squarrosa</name>
    <dbReference type="NCBI Taxonomy" id="37682"/>
    <lineage>
        <taxon>Eukaryota</taxon>
        <taxon>Viridiplantae</taxon>
        <taxon>Streptophyta</taxon>
        <taxon>Embryophyta</taxon>
        <taxon>Tracheophyta</taxon>
        <taxon>Spermatophyta</taxon>
        <taxon>Magnoliopsida</taxon>
        <taxon>Liliopsida</taxon>
        <taxon>Poales</taxon>
        <taxon>Poaceae</taxon>
        <taxon>BOP clade</taxon>
        <taxon>Pooideae</taxon>
        <taxon>Triticodae</taxon>
        <taxon>Triticeae</taxon>
        <taxon>Triticinae</taxon>
        <taxon>Aegilops</taxon>
    </lineage>
</organism>
<feature type="region of interest" description="Disordered" evidence="1">
    <location>
        <begin position="1"/>
        <end position="46"/>
    </location>
</feature>
<proteinExistence type="predicted"/>
<evidence type="ECO:0000313" key="2">
    <source>
        <dbReference type="EnsemblPlants" id="EMT23502"/>
    </source>
</evidence>
<reference evidence="2" key="1">
    <citation type="submission" date="2015-06" db="UniProtKB">
        <authorList>
            <consortium name="EnsemblPlants"/>
        </authorList>
    </citation>
    <scope>IDENTIFICATION</scope>
</reference>
<name>M8C8X4_AEGTA</name>
<accession>M8C8X4</accession>